<evidence type="ECO:0000313" key="11">
    <source>
        <dbReference type="Proteomes" id="UP000030816"/>
    </source>
</evidence>
<dbReference type="Gene3D" id="1.10.630.10">
    <property type="entry name" value="Cytochrome P450"/>
    <property type="match status" value="1"/>
</dbReference>
<dbReference type="Pfam" id="PF00067">
    <property type="entry name" value="p450"/>
    <property type="match status" value="2"/>
</dbReference>
<comment type="caution">
    <text evidence="10">The sequence shown here is derived from an EMBL/GenBank/DDBJ whole genome shotgun (WGS) entry which is preliminary data.</text>
</comment>
<feature type="signal peptide" evidence="9">
    <location>
        <begin position="1"/>
        <end position="24"/>
    </location>
</feature>
<proteinExistence type="inferred from homology"/>
<protein>
    <submittedName>
        <fullName evidence="10">Cytochrome P450</fullName>
    </submittedName>
</protein>
<keyword evidence="4 7" id="KW-0479">Metal-binding</keyword>
<dbReference type="GO" id="GO:0005506">
    <property type="term" value="F:iron ion binding"/>
    <property type="evidence" value="ECO:0007669"/>
    <property type="project" value="InterPro"/>
</dbReference>
<dbReference type="SUPFAM" id="SSF48264">
    <property type="entry name" value="Cytochrome P450"/>
    <property type="match status" value="1"/>
</dbReference>
<dbReference type="GO" id="GO:0004497">
    <property type="term" value="F:monooxygenase activity"/>
    <property type="evidence" value="ECO:0007669"/>
    <property type="project" value="UniProtKB-KW"/>
</dbReference>
<evidence type="ECO:0000256" key="9">
    <source>
        <dbReference type="SAM" id="SignalP"/>
    </source>
</evidence>
<dbReference type="InterPro" id="IPR001128">
    <property type="entry name" value="Cyt_P450"/>
</dbReference>
<name>A0A0B2WWI2_METAS</name>
<evidence type="ECO:0000256" key="7">
    <source>
        <dbReference type="PIRSR" id="PIRSR602403-1"/>
    </source>
</evidence>
<feature type="chain" id="PRO_5002096816" evidence="9">
    <location>
        <begin position="25"/>
        <end position="528"/>
    </location>
</feature>
<evidence type="ECO:0000256" key="3">
    <source>
        <dbReference type="ARBA" id="ARBA00022617"/>
    </source>
</evidence>
<reference evidence="10 11" key="1">
    <citation type="journal article" date="2014" name="Proc. Natl. Acad. Sci. U.S.A.">
        <title>Trajectory and genomic determinants of fungal-pathogen speciation and host adaptation.</title>
        <authorList>
            <person name="Hu X."/>
            <person name="Xiao G."/>
            <person name="Zheng P."/>
            <person name="Shang Y."/>
            <person name="Su Y."/>
            <person name="Zhang X."/>
            <person name="Liu X."/>
            <person name="Zhan S."/>
            <person name="St Leger R.J."/>
            <person name="Wang C."/>
        </authorList>
    </citation>
    <scope>NUCLEOTIDE SEQUENCE [LARGE SCALE GENOMIC DNA]</scope>
    <source>
        <strain evidence="10 11">ARSEF 1941</strain>
    </source>
</reference>
<evidence type="ECO:0000256" key="6">
    <source>
        <dbReference type="ARBA" id="ARBA00023033"/>
    </source>
</evidence>
<dbReference type="InterPro" id="IPR017972">
    <property type="entry name" value="Cyt_P450_CS"/>
</dbReference>
<dbReference type="InterPro" id="IPR050121">
    <property type="entry name" value="Cytochrome_P450_monoxygenase"/>
</dbReference>
<dbReference type="HOGENOM" id="CLU_025001_1_0_1"/>
<dbReference type="OrthoDB" id="1470350at2759"/>
<gene>
    <name evidence="10" type="ORF">MAM_04363</name>
</gene>
<dbReference type="GeneID" id="63738818"/>
<dbReference type="GO" id="GO:0016705">
    <property type="term" value="F:oxidoreductase activity, acting on paired donors, with incorporation or reduction of molecular oxygen"/>
    <property type="evidence" value="ECO:0007669"/>
    <property type="project" value="InterPro"/>
</dbReference>
<dbReference type="PROSITE" id="PS00086">
    <property type="entry name" value="CYTOCHROME_P450"/>
    <property type="match status" value="1"/>
</dbReference>
<evidence type="ECO:0000256" key="8">
    <source>
        <dbReference type="RuleBase" id="RU000461"/>
    </source>
</evidence>
<keyword evidence="11" id="KW-1185">Reference proteome</keyword>
<keyword evidence="8" id="KW-0560">Oxidoreductase</keyword>
<evidence type="ECO:0000256" key="4">
    <source>
        <dbReference type="ARBA" id="ARBA00022723"/>
    </source>
</evidence>
<evidence type="ECO:0000313" key="10">
    <source>
        <dbReference type="EMBL" id="KHN97974.1"/>
    </source>
</evidence>
<dbReference type="GO" id="GO:0020037">
    <property type="term" value="F:heme binding"/>
    <property type="evidence" value="ECO:0007669"/>
    <property type="project" value="InterPro"/>
</dbReference>
<dbReference type="EMBL" id="AZHE01000009">
    <property type="protein sequence ID" value="KHN97974.1"/>
    <property type="molecule type" value="Genomic_DNA"/>
</dbReference>
<comment type="similarity">
    <text evidence="2 8">Belongs to the cytochrome P450 family.</text>
</comment>
<dbReference type="InterPro" id="IPR036396">
    <property type="entry name" value="Cyt_P450_sf"/>
</dbReference>
<dbReference type="STRING" id="1081103.A0A0B2WWI2"/>
<keyword evidence="9" id="KW-0732">Signal</keyword>
<dbReference type="PANTHER" id="PTHR24305:SF232">
    <property type="entry name" value="P450, PUTATIVE (EUROFUNG)-RELATED"/>
    <property type="match status" value="1"/>
</dbReference>
<keyword evidence="5 7" id="KW-0408">Iron</keyword>
<dbReference type="AlphaFoldDB" id="A0A0B2WWI2"/>
<dbReference type="PRINTS" id="PR00465">
    <property type="entry name" value="EP450IV"/>
</dbReference>
<evidence type="ECO:0000256" key="1">
    <source>
        <dbReference type="ARBA" id="ARBA00001971"/>
    </source>
</evidence>
<evidence type="ECO:0000256" key="2">
    <source>
        <dbReference type="ARBA" id="ARBA00010617"/>
    </source>
</evidence>
<dbReference type="PANTHER" id="PTHR24305">
    <property type="entry name" value="CYTOCHROME P450"/>
    <property type="match status" value="1"/>
</dbReference>
<dbReference type="InterPro" id="IPR002403">
    <property type="entry name" value="Cyt_P450_E_grp-IV"/>
</dbReference>
<dbReference type="PRINTS" id="PR00385">
    <property type="entry name" value="P450"/>
</dbReference>
<keyword evidence="6 8" id="KW-0503">Monooxygenase</keyword>
<comment type="cofactor">
    <cofactor evidence="1 7">
        <name>heme</name>
        <dbReference type="ChEBI" id="CHEBI:30413"/>
    </cofactor>
</comment>
<organism evidence="10 11">
    <name type="scientific">Metarhizium album (strain ARSEF 1941)</name>
    <dbReference type="NCBI Taxonomy" id="1081103"/>
    <lineage>
        <taxon>Eukaryota</taxon>
        <taxon>Fungi</taxon>
        <taxon>Dikarya</taxon>
        <taxon>Ascomycota</taxon>
        <taxon>Pezizomycotina</taxon>
        <taxon>Sordariomycetes</taxon>
        <taxon>Hypocreomycetidae</taxon>
        <taxon>Hypocreales</taxon>
        <taxon>Clavicipitaceae</taxon>
        <taxon>Metarhizium</taxon>
    </lineage>
</organism>
<feature type="binding site" description="axial binding residue" evidence="7">
    <location>
        <position position="511"/>
    </location>
    <ligand>
        <name>heme</name>
        <dbReference type="ChEBI" id="CHEBI:30413"/>
    </ligand>
    <ligandPart>
        <name>Fe</name>
        <dbReference type="ChEBI" id="CHEBI:18248"/>
    </ligandPart>
</feature>
<dbReference type="RefSeq" id="XP_040679040.1">
    <property type="nucleotide sequence ID" value="XM_040823161.1"/>
</dbReference>
<dbReference type="Proteomes" id="UP000030816">
    <property type="component" value="Unassembled WGS sequence"/>
</dbReference>
<keyword evidence="3 7" id="KW-0349">Heme</keyword>
<accession>A0A0B2WWI2</accession>
<evidence type="ECO:0000256" key="5">
    <source>
        <dbReference type="ARBA" id="ARBA00023004"/>
    </source>
</evidence>
<sequence>MYSVYLPGCALLILLCWILHLAYPRPYAGIPFNKHAARRLLGDVPDIVDFIDSGQDAANFGITQCRKLHSPIIQLFLRPFSRPFVFLDDDREVEDILATRTKEFDRAPSTVGAFRPFFRHSSILKQTTSAWRAQRRLWADTMSADFLRRVAAPKMHKYALELAELLRTRTAIADGRPFSVEQDFDLATFDIIWASVLGSNLDGVLNEHTGIRNGLQHVEQPASKDSPAVMPRVPRGSMFLAAEFFNMTMEQSLTSPLPTLRHWIWRQSPEYKRHWAAKEKIVNDLIKDARHRFAHFAEGQLPGDDDTCAMDLVLRRESLAMQKSATSGAFARPTTAEIHDELFMLLIAGHETTATTLTWSAKFLTNNPQAQHHLRAALQRAFPDASPASPPSAEQVMSASIPLLDATLEECIRLANITPRLVRVATVDTQVLGYHIPKGTQIMCSPYVGEAPFDVPESLRSEKCQASRGNVDHDWEPSMAQFCPERWLDEAGHFNPKAFRRLAFSTGPRACFGETDVQAARSLRTAPD</sequence>